<feature type="region of interest" description="Disordered" evidence="1">
    <location>
        <begin position="300"/>
        <end position="330"/>
    </location>
</feature>
<keyword evidence="4" id="KW-1185">Reference proteome</keyword>
<keyword evidence="2" id="KW-0472">Membrane</keyword>
<feature type="transmembrane region" description="Helical" evidence="2">
    <location>
        <begin position="141"/>
        <end position="167"/>
    </location>
</feature>
<evidence type="ECO:0000313" key="4">
    <source>
        <dbReference type="Proteomes" id="UP000076154"/>
    </source>
</evidence>
<proteinExistence type="predicted"/>
<keyword evidence="2" id="KW-1133">Transmembrane helix</keyword>
<sequence>MRITPFLFFVRYHIQPSNTNSSSSRHVDTSSATPVAVHLTMCAVQQQQVLPPSNPKLRSFITEVYNTNWRNFVIGVTAINALRFFVSASNAFQDAGIDSSYHAPKLAQISTALGAMYITTAVIEIFGILSASMQRLTLIRVYAHLAFLSALLITVAGFVAGVAYFLLAEDLVRECVALSIAGSMRSKSLFRGKHLHGALPSTKFAHAQCINAWSNGSVSQVFAVFAFSLIPAALYFLLAYTYYRQASDPSHPANLCHRSSSNGPSHMLMQELYPNARYSPLYGGASASAVSRDITDVYGGGGARARTPRRAVGKGMQQKTTTVGTKGIQKPANKLMKKPAIMLQLSPVMRSATSPYGLTPGPPSFAGASRDYRPAYFSVASDDSIGRYV</sequence>
<dbReference type="Proteomes" id="UP000076154">
    <property type="component" value="Unassembled WGS sequence"/>
</dbReference>
<comment type="caution">
    <text evidence="3">The sequence shown here is derived from an EMBL/GenBank/DDBJ whole genome shotgun (WGS) entry which is preliminary data.</text>
</comment>
<organism evidence="3 4">
    <name type="scientific">Hypsizygus marmoreus</name>
    <name type="common">White beech mushroom</name>
    <name type="synonym">Agaricus marmoreus</name>
    <dbReference type="NCBI Taxonomy" id="39966"/>
    <lineage>
        <taxon>Eukaryota</taxon>
        <taxon>Fungi</taxon>
        <taxon>Dikarya</taxon>
        <taxon>Basidiomycota</taxon>
        <taxon>Agaricomycotina</taxon>
        <taxon>Agaricomycetes</taxon>
        <taxon>Agaricomycetidae</taxon>
        <taxon>Agaricales</taxon>
        <taxon>Tricholomatineae</taxon>
        <taxon>Lyophyllaceae</taxon>
        <taxon>Hypsizygus</taxon>
    </lineage>
</organism>
<evidence type="ECO:0000256" key="2">
    <source>
        <dbReference type="SAM" id="Phobius"/>
    </source>
</evidence>
<feature type="transmembrane region" description="Helical" evidence="2">
    <location>
        <begin position="106"/>
        <end position="129"/>
    </location>
</feature>
<dbReference type="EMBL" id="LUEZ02000113">
    <property type="protein sequence ID" value="RDB17219.1"/>
    <property type="molecule type" value="Genomic_DNA"/>
</dbReference>
<dbReference type="OrthoDB" id="2927416at2759"/>
<reference evidence="3" key="1">
    <citation type="submission" date="2018-04" db="EMBL/GenBank/DDBJ databases">
        <title>Whole genome sequencing of Hypsizygus marmoreus.</title>
        <authorList>
            <person name="Choi I.-G."/>
            <person name="Min B."/>
            <person name="Kim J.-G."/>
            <person name="Kim S."/>
            <person name="Oh Y.-L."/>
            <person name="Kong W.-S."/>
            <person name="Park H."/>
            <person name="Jeong J."/>
            <person name="Song E.-S."/>
        </authorList>
    </citation>
    <scope>NUCLEOTIDE SEQUENCE [LARGE SCALE GENOMIC DNA]</scope>
    <source>
        <strain evidence="3">51987-8</strain>
    </source>
</reference>
<evidence type="ECO:0008006" key="5">
    <source>
        <dbReference type="Google" id="ProtNLM"/>
    </source>
</evidence>
<evidence type="ECO:0000313" key="3">
    <source>
        <dbReference type="EMBL" id="RDB17219.1"/>
    </source>
</evidence>
<keyword evidence="2" id="KW-0812">Transmembrane</keyword>
<feature type="transmembrane region" description="Helical" evidence="2">
    <location>
        <begin position="221"/>
        <end position="243"/>
    </location>
</feature>
<name>A0A369J5A1_HYPMA</name>
<evidence type="ECO:0000256" key="1">
    <source>
        <dbReference type="SAM" id="MobiDB-lite"/>
    </source>
</evidence>
<dbReference type="AlphaFoldDB" id="A0A369J5A1"/>
<accession>A0A369J5A1</accession>
<dbReference type="InParanoid" id="A0A369J5A1"/>
<gene>
    <name evidence="3" type="ORF">Hypma_001868</name>
</gene>
<protein>
    <recommendedName>
        <fullName evidence="5">Transmembrane protein</fullName>
    </recommendedName>
</protein>